<proteinExistence type="predicted"/>
<protein>
    <submittedName>
        <fullName evidence="1">DUF2845 domain-containing protein</fullName>
    </submittedName>
</protein>
<sequence>MAAPLVELAFPQNRLSVRGFHQIQPPVAKYDTGSDLSFRLFQCKTGTDLLTDLIQVLAEQLDIHNASTGGWFDLLSASLTDCLVISDSRLLRAWLDRICSKQQADWEQDQMSRQHYQRVLPLWAGVLLAAAQVNLAEAGTLRCGNSLLTEGDSTAKLLTKCGKPMLVEPLTRTAYSRDGELTQVSAGERWTYDRGRGSFYLFVMVENGIIRAIEDGPRK</sequence>
<dbReference type="Pfam" id="PF11006">
    <property type="entry name" value="DUF2845"/>
    <property type="match status" value="1"/>
</dbReference>
<dbReference type="EMBL" id="JBHSAF010000001">
    <property type="protein sequence ID" value="MFC3912442.1"/>
    <property type="molecule type" value="Genomic_DNA"/>
</dbReference>
<comment type="caution">
    <text evidence="1">The sequence shown here is derived from an EMBL/GenBank/DDBJ whole genome shotgun (WGS) entry which is preliminary data.</text>
</comment>
<evidence type="ECO:0000313" key="1">
    <source>
        <dbReference type="EMBL" id="MFC3912442.1"/>
    </source>
</evidence>
<dbReference type="RefSeq" id="WP_377150549.1">
    <property type="nucleotide sequence ID" value="NZ_JBHSAF010000001.1"/>
</dbReference>
<name>A0ABV8CJN9_9GAMM</name>
<dbReference type="Proteomes" id="UP001595692">
    <property type="component" value="Unassembled WGS sequence"/>
</dbReference>
<dbReference type="InterPro" id="IPR021268">
    <property type="entry name" value="DUF2845"/>
</dbReference>
<keyword evidence="2" id="KW-1185">Reference proteome</keyword>
<evidence type="ECO:0000313" key="2">
    <source>
        <dbReference type="Proteomes" id="UP001595692"/>
    </source>
</evidence>
<accession>A0ABV8CJN9</accession>
<reference evidence="2" key="1">
    <citation type="journal article" date="2019" name="Int. J. Syst. Evol. Microbiol.">
        <title>The Global Catalogue of Microorganisms (GCM) 10K type strain sequencing project: providing services to taxonomists for standard genome sequencing and annotation.</title>
        <authorList>
            <consortium name="The Broad Institute Genomics Platform"/>
            <consortium name="The Broad Institute Genome Sequencing Center for Infectious Disease"/>
            <person name="Wu L."/>
            <person name="Ma J."/>
        </authorList>
    </citation>
    <scope>NUCLEOTIDE SEQUENCE [LARGE SCALE GENOMIC DNA]</scope>
    <source>
        <strain evidence="2">CCUG 54939</strain>
    </source>
</reference>
<organism evidence="1 2">
    <name type="scientific">Pseudaeromonas sharmana</name>
    <dbReference type="NCBI Taxonomy" id="328412"/>
    <lineage>
        <taxon>Bacteria</taxon>
        <taxon>Pseudomonadati</taxon>
        <taxon>Pseudomonadota</taxon>
        <taxon>Gammaproteobacteria</taxon>
        <taxon>Aeromonadales</taxon>
        <taxon>Aeromonadaceae</taxon>
        <taxon>Pseudaeromonas</taxon>
    </lineage>
</organism>
<gene>
    <name evidence="1" type="ORF">ACFOSS_03040</name>
</gene>